<sequence length="72" mass="7698">MLGGGGTDTPLQYLRCTLCAARTDAQSWASGLATAKEQRAAEEKGRRGPRDPQHGPQLLPRPDQETPRPASA</sequence>
<organism evidence="2 3">
    <name type="scientific">Pleurodeles waltl</name>
    <name type="common">Iberian ribbed newt</name>
    <dbReference type="NCBI Taxonomy" id="8319"/>
    <lineage>
        <taxon>Eukaryota</taxon>
        <taxon>Metazoa</taxon>
        <taxon>Chordata</taxon>
        <taxon>Craniata</taxon>
        <taxon>Vertebrata</taxon>
        <taxon>Euteleostomi</taxon>
        <taxon>Amphibia</taxon>
        <taxon>Batrachia</taxon>
        <taxon>Caudata</taxon>
        <taxon>Salamandroidea</taxon>
        <taxon>Salamandridae</taxon>
        <taxon>Pleurodelinae</taxon>
        <taxon>Pleurodeles</taxon>
    </lineage>
</organism>
<evidence type="ECO:0000313" key="3">
    <source>
        <dbReference type="Proteomes" id="UP001066276"/>
    </source>
</evidence>
<accession>A0AAV7W5E4</accession>
<feature type="compositionally biased region" description="Basic and acidic residues" evidence="1">
    <location>
        <begin position="36"/>
        <end position="53"/>
    </location>
</feature>
<dbReference type="EMBL" id="JANPWB010000002">
    <property type="protein sequence ID" value="KAJ1208161.1"/>
    <property type="molecule type" value="Genomic_DNA"/>
</dbReference>
<keyword evidence="3" id="KW-1185">Reference proteome</keyword>
<protein>
    <submittedName>
        <fullName evidence="2">Uncharacterized protein</fullName>
    </submittedName>
</protein>
<reference evidence="2" key="1">
    <citation type="journal article" date="2022" name="bioRxiv">
        <title>Sequencing and chromosome-scale assembly of the giantPleurodeles waltlgenome.</title>
        <authorList>
            <person name="Brown T."/>
            <person name="Elewa A."/>
            <person name="Iarovenko S."/>
            <person name="Subramanian E."/>
            <person name="Araus A.J."/>
            <person name="Petzold A."/>
            <person name="Susuki M."/>
            <person name="Suzuki K.-i.T."/>
            <person name="Hayashi T."/>
            <person name="Toyoda A."/>
            <person name="Oliveira C."/>
            <person name="Osipova E."/>
            <person name="Leigh N.D."/>
            <person name="Simon A."/>
            <person name="Yun M.H."/>
        </authorList>
    </citation>
    <scope>NUCLEOTIDE SEQUENCE</scope>
    <source>
        <strain evidence="2">20211129_DDA</strain>
        <tissue evidence="2">Liver</tissue>
    </source>
</reference>
<dbReference type="AlphaFoldDB" id="A0AAV7W5E4"/>
<dbReference type="Proteomes" id="UP001066276">
    <property type="component" value="Chromosome 1_2"/>
</dbReference>
<comment type="caution">
    <text evidence="2">The sequence shown here is derived from an EMBL/GenBank/DDBJ whole genome shotgun (WGS) entry which is preliminary data.</text>
</comment>
<feature type="region of interest" description="Disordered" evidence="1">
    <location>
        <begin position="27"/>
        <end position="72"/>
    </location>
</feature>
<name>A0AAV7W5E4_PLEWA</name>
<evidence type="ECO:0000256" key="1">
    <source>
        <dbReference type="SAM" id="MobiDB-lite"/>
    </source>
</evidence>
<gene>
    <name evidence="2" type="ORF">NDU88_003547</name>
</gene>
<evidence type="ECO:0000313" key="2">
    <source>
        <dbReference type="EMBL" id="KAJ1208161.1"/>
    </source>
</evidence>
<proteinExistence type="predicted"/>